<dbReference type="Proteomes" id="UP000316426">
    <property type="component" value="Chromosome"/>
</dbReference>
<reference evidence="2 3" key="1">
    <citation type="submission" date="2019-02" db="EMBL/GenBank/DDBJ databases">
        <title>Deep-cultivation of Planctomycetes and their phenomic and genomic characterization uncovers novel biology.</title>
        <authorList>
            <person name="Wiegand S."/>
            <person name="Jogler M."/>
            <person name="Boedeker C."/>
            <person name="Pinto D."/>
            <person name="Vollmers J."/>
            <person name="Rivas-Marin E."/>
            <person name="Kohn T."/>
            <person name="Peeters S.H."/>
            <person name="Heuer A."/>
            <person name="Rast P."/>
            <person name="Oberbeckmann S."/>
            <person name="Bunk B."/>
            <person name="Jeske O."/>
            <person name="Meyerdierks A."/>
            <person name="Storesund J.E."/>
            <person name="Kallscheuer N."/>
            <person name="Luecker S."/>
            <person name="Lage O.M."/>
            <person name="Pohl T."/>
            <person name="Merkel B.J."/>
            <person name="Hornburger P."/>
            <person name="Mueller R.-W."/>
            <person name="Bruemmer F."/>
            <person name="Labrenz M."/>
            <person name="Spormann A.M."/>
            <person name="Op den Camp H."/>
            <person name="Overmann J."/>
            <person name="Amann R."/>
            <person name="Jetten M.S.M."/>
            <person name="Mascher T."/>
            <person name="Medema M.H."/>
            <person name="Devos D.P."/>
            <person name="Kaster A.-K."/>
            <person name="Ovreas L."/>
            <person name="Rohde M."/>
            <person name="Galperin M.Y."/>
            <person name="Jogler C."/>
        </authorList>
    </citation>
    <scope>NUCLEOTIDE SEQUENCE [LARGE SCALE GENOMIC DNA]</scope>
    <source>
        <strain evidence="2 3">Spa11</strain>
    </source>
</reference>
<feature type="transmembrane region" description="Helical" evidence="1">
    <location>
        <begin position="12"/>
        <end position="42"/>
    </location>
</feature>
<feature type="transmembrane region" description="Helical" evidence="1">
    <location>
        <begin position="188"/>
        <end position="214"/>
    </location>
</feature>
<dbReference type="KEGG" id="bmei:Spa11_16400"/>
<sequence>MNVGRWEWLIALSLLAVVAIASHPAGLIALAGSLLFVTCFSLSSRHFGAFSNRYVWVASSLLAVGCIMPGLFLVWGSFRIAGSPNAWPLGFPFPDDVVLAIHGIVNEPSLSPFDNSRTLTAIGLCVATLMSLGGVAAGGAIRSSRIALLTSRPFLGGRTYVSTALGAGIGVWISVFGMLAIFAKSSPLPPALLVLLAAIAGGMAGRSLGVYWAAPSRKDI</sequence>
<keyword evidence="1" id="KW-1133">Transmembrane helix</keyword>
<dbReference type="AlphaFoldDB" id="A0A518K6N3"/>
<evidence type="ECO:0000256" key="1">
    <source>
        <dbReference type="SAM" id="Phobius"/>
    </source>
</evidence>
<organism evidence="2 3">
    <name type="scientific">Botrimarina mediterranea</name>
    <dbReference type="NCBI Taxonomy" id="2528022"/>
    <lineage>
        <taxon>Bacteria</taxon>
        <taxon>Pseudomonadati</taxon>
        <taxon>Planctomycetota</taxon>
        <taxon>Planctomycetia</taxon>
        <taxon>Pirellulales</taxon>
        <taxon>Lacipirellulaceae</taxon>
        <taxon>Botrimarina</taxon>
    </lineage>
</organism>
<gene>
    <name evidence="2" type="ORF">Spa11_16400</name>
</gene>
<accession>A0A518K6N3</accession>
<feature type="transmembrane region" description="Helical" evidence="1">
    <location>
        <begin position="119"/>
        <end position="141"/>
    </location>
</feature>
<keyword evidence="1" id="KW-0812">Transmembrane</keyword>
<protein>
    <submittedName>
        <fullName evidence="2">Uncharacterized protein</fullName>
    </submittedName>
</protein>
<proteinExistence type="predicted"/>
<evidence type="ECO:0000313" key="3">
    <source>
        <dbReference type="Proteomes" id="UP000316426"/>
    </source>
</evidence>
<feature type="transmembrane region" description="Helical" evidence="1">
    <location>
        <begin position="54"/>
        <end position="78"/>
    </location>
</feature>
<feature type="transmembrane region" description="Helical" evidence="1">
    <location>
        <begin position="161"/>
        <end position="182"/>
    </location>
</feature>
<name>A0A518K6N3_9BACT</name>
<evidence type="ECO:0000313" key="2">
    <source>
        <dbReference type="EMBL" id="QDV73444.1"/>
    </source>
</evidence>
<dbReference type="RefSeq" id="WP_145110465.1">
    <property type="nucleotide sequence ID" value="NZ_CP036349.1"/>
</dbReference>
<keyword evidence="3" id="KW-1185">Reference proteome</keyword>
<keyword evidence="1" id="KW-0472">Membrane</keyword>
<dbReference type="EMBL" id="CP036349">
    <property type="protein sequence ID" value="QDV73444.1"/>
    <property type="molecule type" value="Genomic_DNA"/>
</dbReference>